<evidence type="ECO:0000256" key="7">
    <source>
        <dbReference type="PIRNR" id="PIRNR000862"/>
    </source>
</evidence>
<evidence type="ECO:0000256" key="2">
    <source>
        <dbReference type="ARBA" id="ARBA00022729"/>
    </source>
</evidence>
<dbReference type="SUPFAM" id="SSF53474">
    <property type="entry name" value="alpha/beta-Hydrolases"/>
    <property type="match status" value="1"/>
</dbReference>
<name>A0A2W1BF38_HELAM</name>
<evidence type="ECO:0000256" key="9">
    <source>
        <dbReference type="SAM" id="SignalP"/>
    </source>
</evidence>
<evidence type="ECO:0000256" key="4">
    <source>
        <dbReference type="ARBA" id="ARBA00022963"/>
    </source>
</evidence>
<evidence type="ECO:0000256" key="3">
    <source>
        <dbReference type="ARBA" id="ARBA00022801"/>
    </source>
</evidence>
<evidence type="ECO:0000256" key="5">
    <source>
        <dbReference type="ARBA" id="ARBA00023098"/>
    </source>
</evidence>
<dbReference type="EMBL" id="KZ150088">
    <property type="protein sequence ID" value="PZC73729.1"/>
    <property type="molecule type" value="Genomic_DNA"/>
</dbReference>
<dbReference type="Proteomes" id="UP000249218">
    <property type="component" value="Unassembled WGS sequence"/>
</dbReference>
<organism evidence="11 12">
    <name type="scientific">Helicoverpa armigera</name>
    <name type="common">Cotton bollworm</name>
    <name type="synonym">Heliothis armigera</name>
    <dbReference type="NCBI Taxonomy" id="29058"/>
    <lineage>
        <taxon>Eukaryota</taxon>
        <taxon>Metazoa</taxon>
        <taxon>Ecdysozoa</taxon>
        <taxon>Arthropoda</taxon>
        <taxon>Hexapoda</taxon>
        <taxon>Insecta</taxon>
        <taxon>Pterygota</taxon>
        <taxon>Neoptera</taxon>
        <taxon>Endopterygota</taxon>
        <taxon>Lepidoptera</taxon>
        <taxon>Glossata</taxon>
        <taxon>Ditrysia</taxon>
        <taxon>Noctuoidea</taxon>
        <taxon>Noctuidae</taxon>
        <taxon>Heliothinae</taxon>
        <taxon>Helicoverpa</taxon>
    </lineage>
</organism>
<dbReference type="GO" id="GO:0016042">
    <property type="term" value="P:lipid catabolic process"/>
    <property type="evidence" value="ECO:0007669"/>
    <property type="project" value="UniProtKB-KW"/>
</dbReference>
<feature type="active site" description="Charge relay system" evidence="8">
    <location>
        <position position="366"/>
    </location>
</feature>
<dbReference type="GO" id="GO:0016788">
    <property type="term" value="F:hydrolase activity, acting on ester bonds"/>
    <property type="evidence" value="ECO:0007669"/>
    <property type="project" value="InterPro"/>
</dbReference>
<evidence type="ECO:0000256" key="8">
    <source>
        <dbReference type="PIRSR" id="PIRSR000862-1"/>
    </source>
</evidence>
<feature type="active site" description="Charge relay system" evidence="8">
    <location>
        <position position="331"/>
    </location>
</feature>
<keyword evidence="5" id="KW-0443">Lipid metabolism</keyword>
<dbReference type="InterPro" id="IPR025483">
    <property type="entry name" value="Lipase_euk"/>
</dbReference>
<evidence type="ECO:0000259" key="10">
    <source>
        <dbReference type="Pfam" id="PF04083"/>
    </source>
</evidence>
<comment type="similarity">
    <text evidence="1 7">Belongs to the AB hydrolase superfamily. Lipase family.</text>
</comment>
<sequence>MSFVYKLCLVLVFGVFCEAELRKEAYMTVPSLIKAAGYPVEKHRVTTPDGYVLQMHRIPAGRRSARRTGDLNAKGKKAILIIHGLLGGSSDFVIMGPERSLSYLLADAGYDVWLGNLRGTVYSTHTNLTKNDPKFWDFSFHEHGKYDLPAMIDRVLNITGLDKIMLVGYSMGTTSSFIMFSQRPEYNDKLIAFVALAPAVYMDNMKLIANLALNTLDIVNVMRARGMTSLQPQFLQGLISTLCNLKQPETDLCTNFIYTLVGEDFEQNDLEMVPIYLYRVQPASWRALEHYGKIAISGVFTTFSGGLSGPVKPYNLTNVKVPVTLLYGENDQLTEKSQIMRLADQLKSTGVLEEVRPGCSWPKFNHLDFVFAKDVGKIFNKPLIKLIDQLYNKYYTA</sequence>
<dbReference type="AlphaFoldDB" id="A0A2W1BF38"/>
<dbReference type="FunFam" id="3.40.50.1820:FF:000057">
    <property type="entry name" value="Lipase"/>
    <property type="match status" value="1"/>
</dbReference>
<keyword evidence="2 9" id="KW-0732">Signal</keyword>
<reference evidence="11 12" key="1">
    <citation type="journal article" date="2017" name="BMC Biol.">
        <title>Genomic innovations, transcriptional plasticity and gene loss underlying the evolution and divergence of two highly polyphagous and invasive Helicoverpa pest species.</title>
        <authorList>
            <person name="Pearce S.L."/>
            <person name="Clarke D.F."/>
            <person name="East P.D."/>
            <person name="Elfekih S."/>
            <person name="Gordon K.H."/>
            <person name="Jermiin L.S."/>
            <person name="McGaughran A."/>
            <person name="Oakeshott J.G."/>
            <person name="Papanikolaou A."/>
            <person name="Perera O.P."/>
            <person name="Rane R.V."/>
            <person name="Richards S."/>
            <person name="Tay W.T."/>
            <person name="Walsh T.K."/>
            <person name="Anderson A."/>
            <person name="Anderson C.J."/>
            <person name="Asgari S."/>
            <person name="Board P.G."/>
            <person name="Bretschneider A."/>
            <person name="Campbell P.M."/>
            <person name="Chertemps T."/>
            <person name="Christeller J.T."/>
            <person name="Coppin C.W."/>
            <person name="Downes S.J."/>
            <person name="Duan G."/>
            <person name="Farnsworth C.A."/>
            <person name="Good R.T."/>
            <person name="Han L.B."/>
            <person name="Han Y.C."/>
            <person name="Hatje K."/>
            <person name="Horne I."/>
            <person name="Huang Y.P."/>
            <person name="Hughes D.S."/>
            <person name="Jacquin-Joly E."/>
            <person name="James W."/>
            <person name="Jhangiani S."/>
            <person name="Kollmar M."/>
            <person name="Kuwar S.S."/>
            <person name="Li S."/>
            <person name="Liu N.Y."/>
            <person name="Maibeche M.T."/>
            <person name="Miller J.R."/>
            <person name="Montagne N."/>
            <person name="Perry T."/>
            <person name="Qu J."/>
            <person name="Song S.V."/>
            <person name="Sutton G.G."/>
            <person name="Vogel H."/>
            <person name="Walenz B.P."/>
            <person name="Xu W."/>
            <person name="Zhang H.J."/>
            <person name="Zou Z."/>
            <person name="Batterham P."/>
            <person name="Edwards O.R."/>
            <person name="Feyereisen R."/>
            <person name="Gibbs R.A."/>
            <person name="Heckel D.G."/>
            <person name="McGrath A."/>
            <person name="Robin C."/>
            <person name="Scherer S.E."/>
            <person name="Worley K.C."/>
            <person name="Wu Y.D."/>
        </authorList>
    </citation>
    <scope>NUCLEOTIDE SEQUENCE [LARGE SCALE GENOMIC DNA]</scope>
    <source>
        <strain evidence="11">Harm_GR_Male_#8</strain>
        <tissue evidence="11">Whole organism</tissue>
    </source>
</reference>
<proteinExistence type="inferred from homology"/>
<dbReference type="InterPro" id="IPR006693">
    <property type="entry name" value="AB_hydrolase_lipase"/>
</dbReference>
<dbReference type="PIRSF" id="PIRSF000862">
    <property type="entry name" value="Steryl_ester_lip"/>
    <property type="match status" value="1"/>
</dbReference>
<dbReference type="Pfam" id="PF04083">
    <property type="entry name" value="Abhydro_lipase"/>
    <property type="match status" value="1"/>
</dbReference>
<dbReference type="PANTHER" id="PTHR11005">
    <property type="entry name" value="LYSOSOMAL ACID LIPASE-RELATED"/>
    <property type="match status" value="1"/>
</dbReference>
<accession>A0A2W1BF38</accession>
<keyword evidence="6" id="KW-0325">Glycoprotein</keyword>
<dbReference type="Gene3D" id="3.40.50.1820">
    <property type="entry name" value="alpha/beta hydrolase"/>
    <property type="match status" value="1"/>
</dbReference>
<feature type="domain" description="Partial AB-hydrolase lipase" evidence="10">
    <location>
        <begin position="30"/>
        <end position="95"/>
    </location>
</feature>
<feature type="active site" description="Nucleophile" evidence="8">
    <location>
        <position position="170"/>
    </location>
</feature>
<evidence type="ECO:0000313" key="11">
    <source>
        <dbReference type="EMBL" id="PZC73729.1"/>
    </source>
</evidence>
<evidence type="ECO:0000256" key="1">
    <source>
        <dbReference type="ARBA" id="ARBA00010701"/>
    </source>
</evidence>
<feature type="chain" id="PRO_5015856806" description="Lipase" evidence="9">
    <location>
        <begin position="20"/>
        <end position="397"/>
    </location>
</feature>
<feature type="signal peptide" evidence="9">
    <location>
        <begin position="1"/>
        <end position="19"/>
    </location>
</feature>
<evidence type="ECO:0000256" key="6">
    <source>
        <dbReference type="ARBA" id="ARBA00023180"/>
    </source>
</evidence>
<keyword evidence="3 7" id="KW-0378">Hydrolase</keyword>
<protein>
    <recommendedName>
        <fullName evidence="7">Lipase</fullName>
    </recommendedName>
</protein>
<gene>
    <name evidence="11" type="primary">HaOG200576</name>
    <name evidence="11" type="ORF">B5X24_HaOG200576</name>
</gene>
<dbReference type="OrthoDB" id="9974421at2759"/>
<keyword evidence="12" id="KW-1185">Reference proteome</keyword>
<keyword evidence="4 7" id="KW-0442">Lipid degradation</keyword>
<evidence type="ECO:0000313" key="12">
    <source>
        <dbReference type="Proteomes" id="UP000249218"/>
    </source>
</evidence>
<dbReference type="InterPro" id="IPR029058">
    <property type="entry name" value="AB_hydrolase_fold"/>
</dbReference>